<protein>
    <recommendedName>
        <fullName evidence="3">F-box domain-containing protein</fullName>
    </recommendedName>
</protein>
<name>A0AAD7ICE6_9AGAR</name>
<dbReference type="EMBL" id="JARKIB010000105">
    <property type="protein sequence ID" value="KAJ7739928.1"/>
    <property type="molecule type" value="Genomic_DNA"/>
</dbReference>
<dbReference type="AlphaFoldDB" id="A0AAD7ICE6"/>
<accession>A0AAD7ICE6</accession>
<gene>
    <name evidence="1" type="ORF">B0H16DRAFT_1258431</name>
</gene>
<keyword evidence="2" id="KW-1185">Reference proteome</keyword>
<dbReference type="Proteomes" id="UP001215598">
    <property type="component" value="Unassembled WGS sequence"/>
</dbReference>
<proteinExistence type="predicted"/>
<organism evidence="1 2">
    <name type="scientific">Mycena metata</name>
    <dbReference type="NCBI Taxonomy" id="1033252"/>
    <lineage>
        <taxon>Eukaryota</taxon>
        <taxon>Fungi</taxon>
        <taxon>Dikarya</taxon>
        <taxon>Basidiomycota</taxon>
        <taxon>Agaricomycotina</taxon>
        <taxon>Agaricomycetes</taxon>
        <taxon>Agaricomycetidae</taxon>
        <taxon>Agaricales</taxon>
        <taxon>Marasmiineae</taxon>
        <taxon>Mycenaceae</taxon>
        <taxon>Mycena</taxon>
    </lineage>
</organism>
<sequence length="137" mass="15363">INTPQQLVLHQPNHSPFNSKIVPRCSFEMSTAHLRTRLAEIDASIAAHKLSLEALERDRTTVAAELYSKATFPVLTLPVEITIAIFTSCLPTIEELHENNFRRRDDSATPPTLTAPNVLMECCRAWRDIAVATPSLW</sequence>
<comment type="caution">
    <text evidence="1">The sequence shown here is derived from an EMBL/GenBank/DDBJ whole genome shotgun (WGS) entry which is preliminary data.</text>
</comment>
<evidence type="ECO:0000313" key="2">
    <source>
        <dbReference type="Proteomes" id="UP001215598"/>
    </source>
</evidence>
<reference evidence="1" key="1">
    <citation type="submission" date="2023-03" db="EMBL/GenBank/DDBJ databases">
        <title>Massive genome expansion in bonnet fungi (Mycena s.s.) driven by repeated elements and novel gene families across ecological guilds.</title>
        <authorList>
            <consortium name="Lawrence Berkeley National Laboratory"/>
            <person name="Harder C.B."/>
            <person name="Miyauchi S."/>
            <person name="Viragh M."/>
            <person name="Kuo A."/>
            <person name="Thoen E."/>
            <person name="Andreopoulos B."/>
            <person name="Lu D."/>
            <person name="Skrede I."/>
            <person name="Drula E."/>
            <person name="Henrissat B."/>
            <person name="Morin E."/>
            <person name="Kohler A."/>
            <person name="Barry K."/>
            <person name="LaButti K."/>
            <person name="Morin E."/>
            <person name="Salamov A."/>
            <person name="Lipzen A."/>
            <person name="Mereny Z."/>
            <person name="Hegedus B."/>
            <person name="Baldrian P."/>
            <person name="Stursova M."/>
            <person name="Weitz H."/>
            <person name="Taylor A."/>
            <person name="Grigoriev I.V."/>
            <person name="Nagy L.G."/>
            <person name="Martin F."/>
            <person name="Kauserud H."/>
        </authorList>
    </citation>
    <scope>NUCLEOTIDE SEQUENCE</scope>
    <source>
        <strain evidence="1">CBHHK182m</strain>
    </source>
</reference>
<evidence type="ECO:0008006" key="3">
    <source>
        <dbReference type="Google" id="ProtNLM"/>
    </source>
</evidence>
<feature type="non-terminal residue" evidence="1">
    <location>
        <position position="1"/>
    </location>
</feature>
<feature type="non-terminal residue" evidence="1">
    <location>
        <position position="137"/>
    </location>
</feature>
<evidence type="ECO:0000313" key="1">
    <source>
        <dbReference type="EMBL" id="KAJ7739928.1"/>
    </source>
</evidence>